<protein>
    <submittedName>
        <fullName evidence="2">Peptidase domain protein</fullName>
    </submittedName>
</protein>
<name>E4S4S6_CALA7</name>
<dbReference type="SUPFAM" id="SSF89260">
    <property type="entry name" value="Collagen-binding domain"/>
    <property type="match status" value="1"/>
</dbReference>
<proteinExistence type="predicted"/>
<dbReference type="STRING" id="632335.Calkr_0930"/>
<dbReference type="EMBL" id="CP002326">
    <property type="protein sequence ID" value="ADQ40445.1"/>
    <property type="molecule type" value="Genomic_DNA"/>
</dbReference>
<dbReference type="Gene3D" id="2.60.120.380">
    <property type="match status" value="1"/>
</dbReference>
<accession>E4S4S6</accession>
<dbReference type="PANTHER" id="PTHR40032">
    <property type="entry name" value="EXPORTED PROTEIN-RELATED"/>
    <property type="match status" value="1"/>
</dbReference>
<gene>
    <name evidence="2" type="ordered locus">Calkr_0930</name>
</gene>
<dbReference type="InterPro" id="IPR024301">
    <property type="entry name" value="Amidase_6"/>
</dbReference>
<keyword evidence="3" id="KW-1185">Reference proteome</keyword>
<dbReference type="PANTHER" id="PTHR40032:SF1">
    <property type="entry name" value="EXPORTED PROTEIN"/>
    <property type="match status" value="1"/>
</dbReference>
<reference evidence="2 3" key="2">
    <citation type="journal article" date="2011" name="J. Bacteriol.">
        <title>Complete genome sequences for the anaerobic, extremely thermophilic plant biomass-degrading bacteria Caldicellulosiruptor hydrothermalis, Caldicellulosiruptor kristjanssonii, Caldicellulosiruptor kronotskyensis, Caldicellulosiruptor owensenis, and Caldicellulosiruptor lactoaceticus.</title>
        <authorList>
            <person name="Blumer-Schuette S.E."/>
            <person name="Ozdemir I."/>
            <person name="Mistry D."/>
            <person name="Lucas S."/>
            <person name="Lapidus A."/>
            <person name="Cheng J.F."/>
            <person name="Goodwin L.A."/>
            <person name="Pitluck S."/>
            <person name="Land M.L."/>
            <person name="Hauser L.J."/>
            <person name="Woyke T."/>
            <person name="Mikhailova N."/>
            <person name="Pati A."/>
            <person name="Kyrpides N.C."/>
            <person name="Ivanova N."/>
            <person name="Detter J.C."/>
            <person name="Walston-Davenport K."/>
            <person name="Han S."/>
            <person name="Adams M.W."/>
            <person name="Kelly R.M."/>
        </authorList>
    </citation>
    <scope>NUCLEOTIDE SEQUENCE [LARGE SCALE GENOMIC DNA]</scope>
    <source>
        <strain evidence="3">ATCC 700853 / DSM 12137 / I77R1B</strain>
    </source>
</reference>
<dbReference type="KEGG" id="cki:Calkr_0930"/>
<evidence type="ECO:0000313" key="2">
    <source>
        <dbReference type="EMBL" id="ADQ40445.1"/>
    </source>
</evidence>
<sequence length="368" mass="41886">MKKVFQKLVAKFLIPLIAFSLILWYNENTFAAVKDESENNNSFSTANSISCGDLIRGYIWQQINPSQDKDYFKIYFNAGKTVVINFINAHPKVDYNIYLYNSSQQLITSSTNPTGKNEFISYSVLSSGYYYILVSSSYGYSGSAYYSLQVLKSIYTNSNSTNINYNRAGARSYALKYAISPNPKYADFSNYGGDCTNFASQVLFEGGGLAQIASSTSGIESDTNYWFYKTSTNRSTSWTGAEEFRRHWGNSNGFGKKRAYQIKILPVWYAVEKFKTEVYDFLKEGDIVQHVNAYSSTYGRDASYHSQIVHDKKYQNGIYDILYAQHSVSSEGFYSNGSLYDYLVNSRLNNPDENKRIGWIILYKISSN</sequence>
<organism evidence="2 3">
    <name type="scientific">Caldicellulosiruptor acetigenus (strain ATCC 700853 / DSM 12137 / I77R1B)</name>
    <name type="common">Caldicellulosiruptor kristjanssonii</name>
    <dbReference type="NCBI Taxonomy" id="632335"/>
    <lineage>
        <taxon>Bacteria</taxon>
        <taxon>Bacillati</taxon>
        <taxon>Bacillota</taxon>
        <taxon>Bacillota incertae sedis</taxon>
        <taxon>Caldicellulosiruptorales</taxon>
        <taxon>Caldicellulosiruptoraceae</taxon>
        <taxon>Caldicellulosiruptor</taxon>
    </lineage>
</organism>
<dbReference type="RefSeq" id="WP_013432263.1">
    <property type="nucleotide sequence ID" value="NC_014721.1"/>
</dbReference>
<feature type="domain" description="Putative amidase" evidence="1">
    <location>
        <begin position="164"/>
        <end position="329"/>
    </location>
</feature>
<evidence type="ECO:0000259" key="1">
    <source>
        <dbReference type="Pfam" id="PF12671"/>
    </source>
</evidence>
<dbReference type="HOGENOM" id="CLU_780061_0_0_9"/>
<dbReference type="eggNOG" id="ENOG5033DAK">
    <property type="taxonomic scope" value="Bacteria"/>
</dbReference>
<dbReference type="Pfam" id="PF12671">
    <property type="entry name" value="Amidase_6"/>
    <property type="match status" value="1"/>
</dbReference>
<dbReference type="Proteomes" id="UP000009256">
    <property type="component" value="Chromosome"/>
</dbReference>
<dbReference type="OrthoDB" id="2194542at2"/>
<dbReference type="AlphaFoldDB" id="E4S4S6"/>
<evidence type="ECO:0000313" key="3">
    <source>
        <dbReference type="Proteomes" id="UP000009256"/>
    </source>
</evidence>
<reference key="1">
    <citation type="submission" date="2010-11" db="EMBL/GenBank/DDBJ databases">
        <title>Complete sequence of chromosome of Caldicellulosiruptor kristjanssonii 177R1B.</title>
        <authorList>
            <consortium name="US DOE Joint Genome Institute"/>
            <person name="Lucas S."/>
            <person name="Copeland A."/>
            <person name="Lapidus A."/>
            <person name="Cheng J.-F."/>
            <person name="Bruce D."/>
            <person name="Goodwin L."/>
            <person name="Pitluck S."/>
            <person name="Davenport K."/>
            <person name="Detter J.C."/>
            <person name="Han C."/>
            <person name="Tapia R."/>
            <person name="Land M."/>
            <person name="Hauser L."/>
            <person name="Jeffries C."/>
            <person name="Kyrpides N."/>
            <person name="Ivanova N."/>
            <person name="Mikhailova N."/>
            <person name="Blumer-Schuette S.E."/>
            <person name="Kelly R.M."/>
            <person name="Woyke T."/>
        </authorList>
    </citation>
    <scope>NUCLEOTIDE SEQUENCE</scope>
    <source>
        <strain>177R1B</strain>
    </source>
</reference>